<accession>A0AB36TG00</accession>
<sequence length="173" mass="20258">MKFRILGDSIITSNSAYKGLYREEPIYIEDDELYPFWDWYATEAGDGGYISDIEKAKKLVEMYAKKGIYYEIIRIEEQEISTKNCFLGIDICTKGGYSLLASRLENSNTTKTEMDGIFELIKVYFQAKLNEHSLFAKNEDADLFLKVINEIQQLRPGIIEEDIFKKYYLYKQE</sequence>
<dbReference type="GeneID" id="35803985"/>
<comment type="caution">
    <text evidence="1">The sequence shown here is derived from an EMBL/GenBank/DDBJ whole genome shotgun (WGS) entry which is preliminary data.</text>
</comment>
<gene>
    <name evidence="1" type="ORF">M972_11524</name>
</gene>
<reference evidence="1 2" key="1">
    <citation type="submission" date="2017-09" db="EMBL/GenBank/DDBJ databases">
        <title>Evaluation of Pacific Biosciences Sequencing Technology to Finishing C. thermocellum Genome Sequences.</title>
        <authorList>
            <person name="Brown S."/>
        </authorList>
    </citation>
    <scope>NUCLEOTIDE SEQUENCE [LARGE SCALE GENOMIC DNA]</scope>
    <source>
        <strain evidence="1 2">AD2</strain>
    </source>
</reference>
<dbReference type="RefSeq" id="WP_003514722.1">
    <property type="nucleotide sequence ID" value="NZ_CP013828.1"/>
</dbReference>
<evidence type="ECO:0000313" key="2">
    <source>
        <dbReference type="Proteomes" id="UP000223596"/>
    </source>
</evidence>
<dbReference type="EMBL" id="PDBW01000001">
    <property type="protein sequence ID" value="PFH01780.1"/>
    <property type="molecule type" value="Genomic_DNA"/>
</dbReference>
<protein>
    <submittedName>
        <fullName evidence="1">Uncharacterized protein</fullName>
    </submittedName>
</protein>
<name>A0AB36TG00_ACETH</name>
<organism evidence="1 2">
    <name type="scientific">Acetivibrio thermocellus AD2</name>
    <dbReference type="NCBI Taxonomy" id="1138384"/>
    <lineage>
        <taxon>Bacteria</taxon>
        <taxon>Bacillati</taxon>
        <taxon>Bacillota</taxon>
        <taxon>Clostridia</taxon>
        <taxon>Eubacteriales</taxon>
        <taxon>Oscillospiraceae</taxon>
        <taxon>Acetivibrio</taxon>
    </lineage>
</organism>
<dbReference type="AlphaFoldDB" id="A0AB36TG00"/>
<dbReference type="Proteomes" id="UP000223596">
    <property type="component" value="Unassembled WGS sequence"/>
</dbReference>
<proteinExistence type="predicted"/>
<evidence type="ECO:0000313" key="1">
    <source>
        <dbReference type="EMBL" id="PFH01780.1"/>
    </source>
</evidence>